<comment type="subcellular location">
    <subcellularLocation>
        <location evidence="1">Cell membrane</location>
        <topology evidence="1">Multi-pass membrane protein</topology>
    </subcellularLocation>
</comment>
<name>A0ABU3LJJ7_9ACTN</name>
<dbReference type="SUPFAM" id="SSF82866">
    <property type="entry name" value="Multidrug efflux transporter AcrB transmembrane domain"/>
    <property type="match status" value="2"/>
</dbReference>
<dbReference type="PRINTS" id="PR00702">
    <property type="entry name" value="ACRIFLAVINRP"/>
</dbReference>
<evidence type="ECO:0000256" key="1">
    <source>
        <dbReference type="ARBA" id="ARBA00004651"/>
    </source>
</evidence>
<evidence type="ECO:0000256" key="5">
    <source>
        <dbReference type="ARBA" id="ARBA00022989"/>
    </source>
</evidence>
<dbReference type="PANTHER" id="PTHR33406:SF11">
    <property type="entry name" value="MEMBRANE PROTEIN SCO6666-RELATED"/>
    <property type="match status" value="1"/>
</dbReference>
<dbReference type="Proteomes" id="UP001257948">
    <property type="component" value="Unassembled WGS sequence"/>
</dbReference>
<keyword evidence="10" id="KW-1185">Reference proteome</keyword>
<dbReference type="Gene3D" id="1.20.1640.10">
    <property type="entry name" value="Multidrug efflux transporter AcrB transmembrane domain"/>
    <property type="match status" value="2"/>
</dbReference>
<reference evidence="10" key="1">
    <citation type="submission" date="2023-07" db="EMBL/GenBank/DDBJ databases">
        <title>Draft genome sequence of the endophytic actinobacterium Streptomyces justiciae WPN32, a potential antibiotic producer.</title>
        <authorList>
            <person name="Yasawong M."/>
            <person name="Pana W."/>
            <person name="Ganta P."/>
            <person name="Santapan N."/>
            <person name="Songngamsuk T."/>
            <person name="Phatcharaharikarn M."/>
            <person name="Kerdtoob S."/>
            <person name="Nantapong N."/>
        </authorList>
    </citation>
    <scope>NUCLEOTIDE SEQUENCE [LARGE SCALE GENOMIC DNA]</scope>
    <source>
        <strain evidence="10">WPN32</strain>
    </source>
</reference>
<keyword evidence="4 7" id="KW-0812">Transmembrane</keyword>
<feature type="transmembrane region" description="Helical" evidence="7">
    <location>
        <begin position="540"/>
        <end position="557"/>
    </location>
</feature>
<keyword evidence="5 7" id="KW-1133">Transmembrane helix</keyword>
<accession>A0ABU3LJJ7</accession>
<feature type="transmembrane region" description="Helical" evidence="7">
    <location>
        <begin position="201"/>
        <end position="221"/>
    </location>
</feature>
<dbReference type="Pfam" id="PF03176">
    <property type="entry name" value="MMPL"/>
    <property type="match status" value="2"/>
</dbReference>
<evidence type="ECO:0000259" key="8">
    <source>
        <dbReference type="Pfam" id="PF03176"/>
    </source>
</evidence>
<dbReference type="EMBL" id="JAVTLL010000001">
    <property type="protein sequence ID" value="MDT7839323.1"/>
    <property type="molecule type" value="Genomic_DNA"/>
</dbReference>
<feature type="domain" description="Membrane transport protein MMPL" evidence="8">
    <location>
        <begin position="45"/>
        <end position="373"/>
    </location>
</feature>
<feature type="transmembrane region" description="Helical" evidence="7">
    <location>
        <begin position="279"/>
        <end position="300"/>
    </location>
</feature>
<feature type="transmembrane region" description="Helical" evidence="7">
    <location>
        <begin position="599"/>
        <end position="621"/>
    </location>
</feature>
<evidence type="ECO:0000256" key="3">
    <source>
        <dbReference type="ARBA" id="ARBA00022475"/>
    </source>
</evidence>
<dbReference type="PANTHER" id="PTHR33406">
    <property type="entry name" value="MEMBRANE PROTEIN MJ1562-RELATED"/>
    <property type="match status" value="1"/>
</dbReference>
<feature type="transmembrane region" description="Helical" evidence="7">
    <location>
        <begin position="654"/>
        <end position="676"/>
    </location>
</feature>
<keyword evidence="3" id="KW-1003">Cell membrane</keyword>
<dbReference type="RefSeq" id="WP_314197016.1">
    <property type="nucleotide sequence ID" value="NZ_JAVTLL010000001.1"/>
</dbReference>
<gene>
    <name evidence="9" type="ORF">RQC66_01115</name>
</gene>
<feature type="transmembrane region" description="Helical" evidence="7">
    <location>
        <begin position="682"/>
        <end position="701"/>
    </location>
</feature>
<sequence length="751" mass="79142">MFERLARLTTARPRLILFLALLFAAGAVVLGGGVADRLQGGGTTDPAAESSQAARLLDREFAAGRPNLALLVKADAGVDDPAVAAEAERLTERLAAEHDVQGVTSYWQAKSPALRSENGRYGLVVARVTGTETEADDTLKALAPHYRGSHGPVDVSIGGAAQIRAEVQDTSREDLARAEVIALPLTLLILVLVFRSAVAALLPVIIGLIAIVGTNASLRVITGFTDVSVFALNLTTALGLGLAVDYGLFIVRRYREELHGGAPPTTAVRTTLATAGRTVAFSALTVAVALSAMLLFPMYYLRSFAYAGISVVLIAAAAALVVLPALLLVLGKRIDALDLTRIFRRRPAAGGTAPDASGRRWRRIGEAVVKRPIVFAVTAVAFLVALGAPFLGVTFGNIDDRQLPKDAEAHQVHQVIRDGFTSRPTGELDVVAQGVDGKSRTTDIASYATTLSRLDGVVRVNSSAGTYAEGRLVQQPGPAHARYTTTGASYLAVEPSLEDVSPESQDLVRAIRDVPSPFPVLVGGGAAELVDTQDTLADRLPYALLAMVGVTMILLFLMTGSVVVPLKAVVLNTLSLSATFGALVWVFQDGHLSGLLGDFTVTGFIPATLPVLMFCVAFGLSMDYEVFVLSRIKEEYDRTGDTTRAIVFGLQRSGGVVTAAAAVLSVVLVAIGTSQITNMKMLGLGLALAVLMDAIVVRGVLVPSVMRLLGRANWWAPGPLRRLHGRFGISEGGPPAAPVAVPRTHRTEEPV</sequence>
<organism evidence="9 10">
    <name type="scientific">Streptomyces justiciae</name>
    <dbReference type="NCBI Taxonomy" id="2780140"/>
    <lineage>
        <taxon>Bacteria</taxon>
        <taxon>Bacillati</taxon>
        <taxon>Actinomycetota</taxon>
        <taxon>Actinomycetes</taxon>
        <taxon>Kitasatosporales</taxon>
        <taxon>Streptomycetaceae</taxon>
        <taxon>Streptomyces</taxon>
    </lineage>
</organism>
<evidence type="ECO:0000313" key="10">
    <source>
        <dbReference type="Proteomes" id="UP001257948"/>
    </source>
</evidence>
<feature type="transmembrane region" description="Helical" evidence="7">
    <location>
        <begin position="306"/>
        <end position="331"/>
    </location>
</feature>
<dbReference type="InterPro" id="IPR050545">
    <property type="entry name" value="Mycobact_MmpL"/>
</dbReference>
<dbReference type="InterPro" id="IPR004869">
    <property type="entry name" value="MMPL_dom"/>
</dbReference>
<protein>
    <submittedName>
        <fullName evidence="9">MMPL family transporter</fullName>
    </submittedName>
</protein>
<evidence type="ECO:0000256" key="4">
    <source>
        <dbReference type="ARBA" id="ARBA00022692"/>
    </source>
</evidence>
<evidence type="ECO:0000256" key="7">
    <source>
        <dbReference type="SAM" id="Phobius"/>
    </source>
</evidence>
<feature type="domain" description="Membrane transport protein MMPL" evidence="8">
    <location>
        <begin position="486"/>
        <end position="717"/>
    </location>
</feature>
<comment type="similarity">
    <text evidence="2">Belongs to the resistance-nodulation-cell division (RND) (TC 2.A.6) family. MmpL subfamily.</text>
</comment>
<proteinExistence type="inferred from homology"/>
<evidence type="ECO:0000256" key="6">
    <source>
        <dbReference type="ARBA" id="ARBA00023136"/>
    </source>
</evidence>
<dbReference type="InterPro" id="IPR001036">
    <property type="entry name" value="Acrflvin-R"/>
</dbReference>
<evidence type="ECO:0000256" key="2">
    <source>
        <dbReference type="ARBA" id="ARBA00010157"/>
    </source>
</evidence>
<keyword evidence="6 7" id="KW-0472">Membrane</keyword>
<comment type="caution">
    <text evidence="9">The sequence shown here is derived from an EMBL/GenBank/DDBJ whole genome shotgun (WGS) entry which is preliminary data.</text>
</comment>
<evidence type="ECO:0000313" key="9">
    <source>
        <dbReference type="EMBL" id="MDT7839323.1"/>
    </source>
</evidence>
<feature type="transmembrane region" description="Helical" evidence="7">
    <location>
        <begin position="227"/>
        <end position="249"/>
    </location>
</feature>
<feature type="transmembrane region" description="Helical" evidence="7">
    <location>
        <begin position="373"/>
        <end position="395"/>
    </location>
</feature>
<feature type="transmembrane region" description="Helical" evidence="7">
    <location>
        <begin position="569"/>
        <end position="587"/>
    </location>
</feature>